<reference evidence="9 10" key="1">
    <citation type="submission" date="2024-09" db="EMBL/GenBank/DDBJ databases">
        <title>Chromosome-scale assembly of Riccia sorocarpa.</title>
        <authorList>
            <person name="Paukszto L."/>
        </authorList>
    </citation>
    <scope>NUCLEOTIDE SEQUENCE [LARGE SCALE GENOMIC DNA]</scope>
    <source>
        <strain evidence="9">LP-2024</strain>
        <tissue evidence="9">Aerial parts of the thallus</tissue>
    </source>
</reference>
<evidence type="ECO:0000256" key="5">
    <source>
        <dbReference type="ARBA" id="ARBA00022792"/>
    </source>
</evidence>
<evidence type="ECO:0000256" key="1">
    <source>
        <dbReference type="ARBA" id="ARBA00002689"/>
    </source>
</evidence>
<evidence type="ECO:0000313" key="9">
    <source>
        <dbReference type="EMBL" id="KAL3690833.1"/>
    </source>
</evidence>
<gene>
    <name evidence="9" type="ORF">R1sor_004484</name>
</gene>
<keyword evidence="8" id="KW-0472">Membrane</keyword>
<sequence>MDAKGSNSTDLLIDQKWDAAIDLTLRRVVYSTAGGAAVALTLFRSPSTRWSAIAFGAGIGLGSALRDCSNIFNGSDKPWSFSVLFFTRGDGLGGGENSDGAEERGGKAKRPSEFGDKFVGWFTPNFYRSPGVRNPALSFLKNIF</sequence>
<comment type="similarity">
    <text evidence="3">Belongs to the MICOS complex subunit Mic10 family.</text>
</comment>
<evidence type="ECO:0000256" key="8">
    <source>
        <dbReference type="ARBA" id="ARBA00023136"/>
    </source>
</evidence>
<dbReference type="Pfam" id="PF04418">
    <property type="entry name" value="DUF543"/>
    <property type="match status" value="1"/>
</dbReference>
<proteinExistence type="inferred from homology"/>
<evidence type="ECO:0000256" key="6">
    <source>
        <dbReference type="ARBA" id="ARBA00022989"/>
    </source>
</evidence>
<keyword evidence="5" id="KW-0999">Mitochondrion inner membrane</keyword>
<evidence type="ECO:0000256" key="4">
    <source>
        <dbReference type="ARBA" id="ARBA00022692"/>
    </source>
</evidence>
<dbReference type="Proteomes" id="UP001633002">
    <property type="component" value="Unassembled WGS sequence"/>
</dbReference>
<dbReference type="PANTHER" id="PTHR21304">
    <property type="entry name" value="MICOS COMPLEX SUBUNIT MIC10"/>
    <property type="match status" value="1"/>
</dbReference>
<evidence type="ECO:0000313" key="10">
    <source>
        <dbReference type="Proteomes" id="UP001633002"/>
    </source>
</evidence>
<evidence type="ECO:0000256" key="2">
    <source>
        <dbReference type="ARBA" id="ARBA00004434"/>
    </source>
</evidence>
<accession>A0ABD3HHE6</accession>
<organism evidence="9 10">
    <name type="scientific">Riccia sorocarpa</name>
    <dbReference type="NCBI Taxonomy" id="122646"/>
    <lineage>
        <taxon>Eukaryota</taxon>
        <taxon>Viridiplantae</taxon>
        <taxon>Streptophyta</taxon>
        <taxon>Embryophyta</taxon>
        <taxon>Marchantiophyta</taxon>
        <taxon>Marchantiopsida</taxon>
        <taxon>Marchantiidae</taxon>
        <taxon>Marchantiales</taxon>
        <taxon>Ricciaceae</taxon>
        <taxon>Riccia</taxon>
    </lineage>
</organism>
<dbReference type="GO" id="GO:0005743">
    <property type="term" value="C:mitochondrial inner membrane"/>
    <property type="evidence" value="ECO:0007669"/>
    <property type="project" value="UniProtKB-SubCell"/>
</dbReference>
<name>A0ABD3HHE6_9MARC</name>
<dbReference type="PANTHER" id="PTHR21304:SF0">
    <property type="entry name" value="MICOS COMPLEX SUBUNIT MIC10"/>
    <property type="match status" value="1"/>
</dbReference>
<keyword evidence="4" id="KW-0812">Transmembrane</keyword>
<evidence type="ECO:0008006" key="11">
    <source>
        <dbReference type="Google" id="ProtNLM"/>
    </source>
</evidence>
<evidence type="ECO:0000256" key="3">
    <source>
        <dbReference type="ARBA" id="ARBA00006792"/>
    </source>
</evidence>
<comment type="function">
    <text evidence="1">Component of the MICOS complex, a large protein complex of the mitochondrial inner membrane that plays crucial roles in the maintenance of crista junctions, inner membrane architecture, and formation of contact sites to the outer membrane.</text>
</comment>
<keyword evidence="6" id="KW-1133">Transmembrane helix</keyword>
<dbReference type="EMBL" id="JBJQOH010000003">
    <property type="protein sequence ID" value="KAL3690833.1"/>
    <property type="molecule type" value="Genomic_DNA"/>
</dbReference>
<comment type="caution">
    <text evidence="9">The sequence shown here is derived from an EMBL/GenBank/DDBJ whole genome shotgun (WGS) entry which is preliminary data.</text>
</comment>
<dbReference type="AlphaFoldDB" id="A0ABD3HHE6"/>
<protein>
    <recommendedName>
        <fullName evidence="11">MICOS complex subunit MIC10</fullName>
    </recommendedName>
</protein>
<keyword evidence="7" id="KW-0496">Mitochondrion</keyword>
<comment type="subcellular location">
    <subcellularLocation>
        <location evidence="2">Mitochondrion inner membrane</location>
        <topology evidence="2">Single-pass membrane protein</topology>
    </subcellularLocation>
</comment>
<keyword evidence="10" id="KW-1185">Reference proteome</keyword>
<evidence type="ECO:0000256" key="7">
    <source>
        <dbReference type="ARBA" id="ARBA00023128"/>
    </source>
</evidence>
<dbReference type="InterPro" id="IPR007512">
    <property type="entry name" value="Mic10"/>
</dbReference>